<evidence type="ECO:0000313" key="1">
    <source>
        <dbReference type="EMBL" id="JAC76070.1"/>
    </source>
</evidence>
<name>A0A061RZI4_9CHLO</name>
<organism evidence="1">
    <name type="scientific">Tetraselmis sp. GSL018</name>
    <dbReference type="NCBI Taxonomy" id="582737"/>
    <lineage>
        <taxon>Eukaryota</taxon>
        <taxon>Viridiplantae</taxon>
        <taxon>Chlorophyta</taxon>
        <taxon>core chlorophytes</taxon>
        <taxon>Chlorodendrophyceae</taxon>
        <taxon>Chlorodendrales</taxon>
        <taxon>Chlorodendraceae</taxon>
        <taxon>Tetraselmis</taxon>
    </lineage>
</organism>
<gene>
    <name evidence="1" type="ORF">TSPGSL018_21258</name>
</gene>
<feature type="non-terminal residue" evidence="1">
    <location>
        <position position="1"/>
    </location>
</feature>
<reference evidence="1" key="1">
    <citation type="submission" date="2014-05" db="EMBL/GenBank/DDBJ databases">
        <title>The transcriptome of the halophilic microalga Tetraselmis sp. GSL018 isolated from the Great Salt Lake, Utah.</title>
        <authorList>
            <person name="Jinkerson R.E."/>
            <person name="D'Adamo S."/>
            <person name="Posewitz M.C."/>
        </authorList>
    </citation>
    <scope>NUCLEOTIDE SEQUENCE</scope>
    <source>
        <strain evidence="1">GSL018</strain>
    </source>
</reference>
<accession>A0A061RZI4</accession>
<protein>
    <submittedName>
        <fullName evidence="1">Uncharacterized protein</fullName>
    </submittedName>
</protein>
<sequence length="90" mass="9659">EDACGCCCLQGPPLWAHWRSSSVPVHPPMPTTFLGSSAAPLLGALAPLLFPHRVETCPSFPTLFSNLWCCVTFSSSGWTIVDGQGNGERR</sequence>
<proteinExistence type="predicted"/>
<feature type="non-terminal residue" evidence="1">
    <location>
        <position position="90"/>
    </location>
</feature>
<dbReference type="EMBL" id="GBEZ01009523">
    <property type="protein sequence ID" value="JAC76070.1"/>
    <property type="molecule type" value="Transcribed_RNA"/>
</dbReference>
<dbReference type="AlphaFoldDB" id="A0A061RZI4"/>